<dbReference type="Proteomes" id="UP001221757">
    <property type="component" value="Unassembled WGS sequence"/>
</dbReference>
<feature type="region of interest" description="Disordered" evidence="1">
    <location>
        <begin position="630"/>
        <end position="678"/>
    </location>
</feature>
<evidence type="ECO:0000313" key="2">
    <source>
        <dbReference type="EMBL" id="KAJ7681601.1"/>
    </source>
</evidence>
<evidence type="ECO:0000256" key="1">
    <source>
        <dbReference type="SAM" id="MobiDB-lite"/>
    </source>
</evidence>
<feature type="region of interest" description="Disordered" evidence="1">
    <location>
        <begin position="397"/>
        <end position="424"/>
    </location>
</feature>
<name>A0AAD7GEJ0_MYCRO</name>
<reference evidence="2" key="1">
    <citation type="submission" date="2023-03" db="EMBL/GenBank/DDBJ databases">
        <title>Massive genome expansion in bonnet fungi (Mycena s.s.) driven by repeated elements and novel gene families across ecological guilds.</title>
        <authorList>
            <consortium name="Lawrence Berkeley National Laboratory"/>
            <person name="Harder C.B."/>
            <person name="Miyauchi S."/>
            <person name="Viragh M."/>
            <person name="Kuo A."/>
            <person name="Thoen E."/>
            <person name="Andreopoulos B."/>
            <person name="Lu D."/>
            <person name="Skrede I."/>
            <person name="Drula E."/>
            <person name="Henrissat B."/>
            <person name="Morin E."/>
            <person name="Kohler A."/>
            <person name="Barry K."/>
            <person name="LaButti K."/>
            <person name="Morin E."/>
            <person name="Salamov A."/>
            <person name="Lipzen A."/>
            <person name="Mereny Z."/>
            <person name="Hegedus B."/>
            <person name="Baldrian P."/>
            <person name="Stursova M."/>
            <person name="Weitz H."/>
            <person name="Taylor A."/>
            <person name="Grigoriev I.V."/>
            <person name="Nagy L.G."/>
            <person name="Martin F."/>
            <person name="Kauserud H."/>
        </authorList>
    </citation>
    <scope>NUCLEOTIDE SEQUENCE</scope>
    <source>
        <strain evidence="2">CBHHK067</strain>
    </source>
</reference>
<protein>
    <submittedName>
        <fullName evidence="2">Uncharacterized protein</fullName>
    </submittedName>
</protein>
<accession>A0AAD7GEJ0</accession>
<evidence type="ECO:0000313" key="3">
    <source>
        <dbReference type="Proteomes" id="UP001221757"/>
    </source>
</evidence>
<keyword evidence="3" id="KW-1185">Reference proteome</keyword>
<organism evidence="2 3">
    <name type="scientific">Mycena rosella</name>
    <name type="common">Pink bonnet</name>
    <name type="synonym">Agaricus rosellus</name>
    <dbReference type="NCBI Taxonomy" id="1033263"/>
    <lineage>
        <taxon>Eukaryota</taxon>
        <taxon>Fungi</taxon>
        <taxon>Dikarya</taxon>
        <taxon>Basidiomycota</taxon>
        <taxon>Agaricomycotina</taxon>
        <taxon>Agaricomycetes</taxon>
        <taxon>Agaricomycetidae</taxon>
        <taxon>Agaricales</taxon>
        <taxon>Marasmiineae</taxon>
        <taxon>Mycenaceae</taxon>
        <taxon>Mycena</taxon>
    </lineage>
</organism>
<gene>
    <name evidence="2" type="ORF">B0H17DRAFT_1205730</name>
</gene>
<dbReference type="AlphaFoldDB" id="A0AAD7GEJ0"/>
<dbReference type="EMBL" id="JARKIE010000116">
    <property type="protein sequence ID" value="KAJ7681601.1"/>
    <property type="molecule type" value="Genomic_DNA"/>
</dbReference>
<feature type="compositionally biased region" description="Low complexity" evidence="1">
    <location>
        <begin position="647"/>
        <end position="658"/>
    </location>
</feature>
<comment type="caution">
    <text evidence="2">The sequence shown here is derived from an EMBL/GenBank/DDBJ whole genome shotgun (WGS) entry which is preliminary data.</text>
</comment>
<feature type="region of interest" description="Disordered" evidence="1">
    <location>
        <begin position="1"/>
        <end position="21"/>
    </location>
</feature>
<sequence>MLSQLVPSDRGPAPPSNPSTSTFILPRDIVALLPLGFPWPPHADPDYLPTVTSSSYLRRKTAPDVDVASRSVGALHSSSASAARSVNQATARQTDILVDAHASGTVLCGRGAIRLVPRIALDPRSRTSPSETQVPTPLQGRISPSVAKTWKFEAESSTLRSAAIVLWAHPQVPSVTAPHHGIPTAGCCWVGASLNYKFRMPNPTSTCPYRIHRRGTMRQCHPPRRGQISIRRRGARKRRRRARNPLLREGDMLVYPAHQVRAFPSLVLACPSFPVYISLPFHSTFSFLRLLSRCPSPTFHSSPFSLHAPCYSLLSLFSLTIVLPSPFSRLSPFFHSLSFPPPLAALPRFLITDSFPQARVHADSTVPCTRCWSKYVRPYLHTPPPCSSSSAPSFSASSGFSLQPAPMHPRTAPPSPQGDRGAQPHLYALPAAGYPATITGLRARVKTRASHAVLDPAPNRGSSVVFPFLLRHLRSPNLSARRPRLHSQTRFPRPHPLVGVVRMRVDISKSCAPFRLGASRSTFDADSSTLSFTYSCLPPLSSGARCHTQARMSERAVHHPFVSCLEQDLPPALSSSTPSSTRLLRLVVHARALWCRPRPCHQATTSYTLDPRCGLLASCARARYWQGGREGGTAGQARLRASDPRLSESSSPSRASLAVGGRGLSSRSTPGRREQGRTYEHTALGRLISDCPSSTYTRHPHSLVDAVPPPVLVALLARTSPVADVIADTLPRTSEEGMWLRCQLPSPLHLGRRLAPTPRLSASHHPTLTRIRLQNPLARALLRLAPPLFVVLPVRCPSLATPLRDVVAVVFVCPKGVYVSGVLSCWDVTGRGALDTRKVGGTRTCKSLRCRRDSLLRLSSFLSSCALSLRAHRHHDPPPASRVRAPRATLALPLRTPTSVLRIQLAPSLTCFHRRCVIQGARASGTERCAALVPASTASILHCSRYPTRGKASTDGVRKGGRLWKPEGILPRYTFPVVSAVCSRASCRRLILAPSKAL</sequence>
<proteinExistence type="predicted"/>